<protein>
    <submittedName>
        <fullName evidence="1">Uncharacterized protein</fullName>
    </submittedName>
</protein>
<dbReference type="HOGENOM" id="CLU_486580_0_0_1"/>
<evidence type="ECO:0000313" key="1">
    <source>
        <dbReference type="EMBL" id="GAK67238.1"/>
    </source>
</evidence>
<dbReference type="GO" id="GO:0003714">
    <property type="term" value="F:transcription corepressor activity"/>
    <property type="evidence" value="ECO:0007669"/>
    <property type="project" value="InterPro"/>
</dbReference>
<dbReference type="PROSITE" id="PS50896">
    <property type="entry name" value="LISH"/>
    <property type="match status" value="1"/>
</dbReference>
<proteinExistence type="predicted"/>
<dbReference type="Proteomes" id="UP000053758">
    <property type="component" value="Unassembled WGS sequence"/>
</dbReference>
<sequence length="560" mass="58091">MAPSVSSASAPSWEGDEMLHVYLCDYLRKRGYTQAALSLSAEAGLNQQQAPPIDAPHSLLFEWWVILSQLLAAKTDPQPFANMQSSSVALEPVQFGGASEAGDAASASQMATTSQSQSQPTTAFPGATQHGEHSSGDRIASAHIWPQQPTRSQPSVLTKSAEQSTATASTPGQNCNQSTQPQQPGATQQRGPVCALSPQDLGASNRIGLARPASRILIQQCMDMMNFGAKPIEALSAAEAQALAKRVTRLQTAQNEAQKRLAELHGLQPPKPLPSVLSPAPQPSQALPPTQGMSVLEPNQLPYPGARARQKRKESPNHTGTIPLLRRLSQPYRSGSPNNSSVPTPSMRATPTSQPPSPIGPATDNTFSSGVPLHSVFRRPSSSIETPPSLLQPGSAGSRCVSPQVAMVRPSGLPFTSPGAASVMSLGAEWPGSASASQSPVYGLQPAAQAWSSFGSPDLLYPPENAQVSGMAFWQPVAGSSVQAAAGMDAAMPPPVSPAYAHGPGWTPNAFAAGDGAKGGPMDAYAALGSQAAFAGNSAPRWNQFDAQAYALGLGNQGGG</sequence>
<name>A0A081CKP2_PSEA2</name>
<dbReference type="PANTHER" id="PTHR44376:SF5">
    <property type="entry name" value="TRANSCRIPTIONAL COREPRESSOR LEUNIG ISOFORM X1"/>
    <property type="match status" value="1"/>
</dbReference>
<dbReference type="GeneID" id="26306250"/>
<dbReference type="EMBL" id="DF830084">
    <property type="protein sequence ID" value="GAK67238.1"/>
    <property type="molecule type" value="Genomic_DNA"/>
</dbReference>
<dbReference type="OrthoDB" id="5600002at2759"/>
<gene>
    <name evidence="1" type="ORF">PAN0_017c5465</name>
</gene>
<accession>A0A081CKP2</accession>
<reference evidence="2" key="1">
    <citation type="journal article" date="2014" name="Genome Announc.">
        <title>Draft Genome Sequence of the Yeast Pseudozyma antarctica Type Strain JCM10317, a Producer of the Glycolipid Biosurfactants, Mannosylerythritol Lipids.</title>
        <authorList>
            <person name="Saika A."/>
            <person name="Koike H."/>
            <person name="Hori T."/>
            <person name="Fukuoka T."/>
            <person name="Sato S."/>
            <person name="Habe H."/>
            <person name="Kitamoto D."/>
            <person name="Morita T."/>
        </authorList>
    </citation>
    <scope>NUCLEOTIDE SEQUENCE [LARGE SCALE GENOMIC DNA]</scope>
    <source>
        <strain evidence="2">JCM 10317</strain>
    </source>
</reference>
<evidence type="ECO:0000313" key="2">
    <source>
        <dbReference type="Proteomes" id="UP000053758"/>
    </source>
</evidence>
<dbReference type="AlphaFoldDB" id="A0A081CKP2"/>
<dbReference type="PANTHER" id="PTHR44376">
    <property type="entry name" value="TRANSCRIPTIONAL REGULATOR OF FILAMENTOUS GROWTH FLO8"/>
    <property type="match status" value="1"/>
</dbReference>
<organism evidence="1 2">
    <name type="scientific">Pseudozyma antarctica</name>
    <name type="common">Yeast</name>
    <name type="synonym">Candida antarctica</name>
    <dbReference type="NCBI Taxonomy" id="84753"/>
    <lineage>
        <taxon>Eukaryota</taxon>
        <taxon>Fungi</taxon>
        <taxon>Dikarya</taxon>
        <taxon>Basidiomycota</taxon>
        <taxon>Ustilaginomycotina</taxon>
        <taxon>Ustilaginomycetes</taxon>
        <taxon>Ustilaginales</taxon>
        <taxon>Ustilaginaceae</taxon>
        <taxon>Moesziomyces</taxon>
    </lineage>
</organism>
<dbReference type="RefSeq" id="XP_014654525.1">
    <property type="nucleotide sequence ID" value="XM_014799039.1"/>
</dbReference>
<dbReference type="InterPro" id="IPR006594">
    <property type="entry name" value="LisH"/>
</dbReference>
<keyword evidence="2" id="KW-1185">Reference proteome</keyword>
<dbReference type="InterPro" id="IPR044716">
    <property type="entry name" value="LEUNIG-like"/>
</dbReference>